<accession>G7KA02</accession>
<evidence type="ECO:0000313" key="1">
    <source>
        <dbReference type="EMBL" id="AES97904.1"/>
    </source>
</evidence>
<dbReference type="HOGENOM" id="CLU_194860_0_0_1"/>
<dbReference type="PANTHER" id="PTHR34950">
    <property type="entry name" value="OS04G0457400 PROTEIN"/>
    <property type="match status" value="1"/>
</dbReference>
<gene>
    <name evidence="1" type="ordered locus">MTR_5g061610</name>
    <name evidence="2" type="ORF">MtrunA17_Chr5g0425091</name>
</gene>
<proteinExistence type="predicted"/>
<reference evidence="1 4" key="2">
    <citation type="journal article" date="2014" name="BMC Genomics">
        <title>An improved genome release (version Mt4.0) for the model legume Medicago truncatula.</title>
        <authorList>
            <person name="Tang H."/>
            <person name="Krishnakumar V."/>
            <person name="Bidwell S."/>
            <person name="Rosen B."/>
            <person name="Chan A."/>
            <person name="Zhou S."/>
            <person name="Gentzbittel L."/>
            <person name="Childs K.L."/>
            <person name="Yandell M."/>
            <person name="Gundlach H."/>
            <person name="Mayer K.F."/>
            <person name="Schwartz D.C."/>
            <person name="Town C.D."/>
        </authorList>
    </citation>
    <scope>GENOME REANNOTATION</scope>
    <source>
        <strain evidence="3 4">cv. Jemalong A17</strain>
    </source>
</reference>
<dbReference type="OMA" id="NDTGPAN"/>
<dbReference type="PANTHER" id="PTHR34950:SF12">
    <property type="entry name" value="TRANSMEMBRANE PROTEIN"/>
    <property type="match status" value="1"/>
</dbReference>
<dbReference type="Proteomes" id="UP000265566">
    <property type="component" value="Chromosome 5"/>
</dbReference>
<evidence type="ECO:0000313" key="3">
    <source>
        <dbReference type="EnsemblPlants" id="AES97904"/>
    </source>
</evidence>
<reference evidence="1 4" key="1">
    <citation type="journal article" date="2011" name="Nature">
        <title>The Medicago genome provides insight into the evolution of rhizobial symbioses.</title>
        <authorList>
            <person name="Young N.D."/>
            <person name="Debelle F."/>
            <person name="Oldroyd G.E."/>
            <person name="Geurts R."/>
            <person name="Cannon S.B."/>
            <person name="Udvardi M.K."/>
            <person name="Benedito V.A."/>
            <person name="Mayer K.F."/>
            <person name="Gouzy J."/>
            <person name="Schoof H."/>
            <person name="Van de Peer Y."/>
            <person name="Proost S."/>
            <person name="Cook D.R."/>
            <person name="Meyers B.C."/>
            <person name="Spannagl M."/>
            <person name="Cheung F."/>
            <person name="De Mita S."/>
            <person name="Krishnakumar V."/>
            <person name="Gundlach H."/>
            <person name="Zhou S."/>
            <person name="Mudge J."/>
            <person name="Bharti A.K."/>
            <person name="Murray J.D."/>
            <person name="Naoumkina M.A."/>
            <person name="Rosen B."/>
            <person name="Silverstein K.A."/>
            <person name="Tang H."/>
            <person name="Rombauts S."/>
            <person name="Zhao P.X."/>
            <person name="Zhou P."/>
            <person name="Barbe V."/>
            <person name="Bardou P."/>
            <person name="Bechner M."/>
            <person name="Bellec A."/>
            <person name="Berger A."/>
            <person name="Berges H."/>
            <person name="Bidwell S."/>
            <person name="Bisseling T."/>
            <person name="Choisne N."/>
            <person name="Couloux A."/>
            <person name="Denny R."/>
            <person name="Deshpande S."/>
            <person name="Dai X."/>
            <person name="Doyle J.J."/>
            <person name="Dudez A.M."/>
            <person name="Farmer A.D."/>
            <person name="Fouteau S."/>
            <person name="Franken C."/>
            <person name="Gibelin C."/>
            <person name="Gish J."/>
            <person name="Goldstein S."/>
            <person name="Gonzalez A.J."/>
            <person name="Green P.J."/>
            <person name="Hallab A."/>
            <person name="Hartog M."/>
            <person name="Hua A."/>
            <person name="Humphray S.J."/>
            <person name="Jeong D.H."/>
            <person name="Jing Y."/>
            <person name="Jocker A."/>
            <person name="Kenton S.M."/>
            <person name="Kim D.J."/>
            <person name="Klee K."/>
            <person name="Lai H."/>
            <person name="Lang C."/>
            <person name="Lin S."/>
            <person name="Macmil S.L."/>
            <person name="Magdelenat G."/>
            <person name="Matthews L."/>
            <person name="McCorrison J."/>
            <person name="Monaghan E.L."/>
            <person name="Mun J.H."/>
            <person name="Najar F.Z."/>
            <person name="Nicholson C."/>
            <person name="Noirot C."/>
            <person name="O'Bleness M."/>
            <person name="Paule C.R."/>
            <person name="Poulain J."/>
            <person name="Prion F."/>
            <person name="Qin B."/>
            <person name="Qu C."/>
            <person name="Retzel E.F."/>
            <person name="Riddle C."/>
            <person name="Sallet E."/>
            <person name="Samain S."/>
            <person name="Samson N."/>
            <person name="Sanders I."/>
            <person name="Saurat O."/>
            <person name="Scarpelli C."/>
            <person name="Schiex T."/>
            <person name="Segurens B."/>
            <person name="Severin A.J."/>
            <person name="Sherrier D.J."/>
            <person name="Shi R."/>
            <person name="Sims S."/>
            <person name="Singer S.R."/>
            <person name="Sinharoy S."/>
            <person name="Sterck L."/>
            <person name="Viollet A."/>
            <person name="Wang B.B."/>
            <person name="Wang K."/>
            <person name="Wang M."/>
            <person name="Wang X."/>
            <person name="Warfsmann J."/>
            <person name="Weissenbach J."/>
            <person name="White D.D."/>
            <person name="White J.D."/>
            <person name="Wiley G.B."/>
            <person name="Wincker P."/>
            <person name="Xing Y."/>
            <person name="Yang L."/>
            <person name="Yao Z."/>
            <person name="Ying F."/>
            <person name="Zhai J."/>
            <person name="Zhou L."/>
            <person name="Zuber A."/>
            <person name="Denarie J."/>
            <person name="Dixon R.A."/>
            <person name="May G.D."/>
            <person name="Schwartz D.C."/>
            <person name="Rogers J."/>
            <person name="Quetier F."/>
            <person name="Town C.D."/>
            <person name="Roe B.A."/>
        </authorList>
    </citation>
    <scope>NUCLEOTIDE SEQUENCE [LARGE SCALE GENOMIC DNA]</scope>
    <source>
        <strain evidence="1">A17</strain>
        <strain evidence="3 4">cv. Jemalong A17</strain>
    </source>
</reference>
<dbReference type="EMBL" id="CM001221">
    <property type="protein sequence ID" value="AES97904.1"/>
    <property type="molecule type" value="Genomic_DNA"/>
</dbReference>
<evidence type="ECO:0000313" key="2">
    <source>
        <dbReference type="EMBL" id="RHN56043.1"/>
    </source>
</evidence>
<dbReference type="Gramene" id="rna31365">
    <property type="protein sequence ID" value="RHN56043.1"/>
    <property type="gene ID" value="gene31365"/>
</dbReference>
<sequence>MASAGFGLAETYVMQKMYNEKMKKIAHEEKQDVSPGMVRKDSIHKTSIGCFSFFPKHQHRNISRISDSNDS</sequence>
<reference evidence="2" key="5">
    <citation type="journal article" date="2018" name="Nat. Plants">
        <title>Whole-genome landscape of Medicago truncatula symbiotic genes.</title>
        <authorList>
            <person name="Pecrix Y."/>
            <person name="Gamas P."/>
            <person name="Carrere S."/>
        </authorList>
    </citation>
    <scope>NUCLEOTIDE SEQUENCE</scope>
    <source>
        <tissue evidence="2">Leaves</tissue>
    </source>
</reference>
<keyword evidence="4" id="KW-1185">Reference proteome</keyword>
<reference evidence="5" key="4">
    <citation type="journal article" date="2018" name="Nat. Plants">
        <title>Whole-genome landscape of Medicago truncatula symbiotic genes.</title>
        <authorList>
            <person name="Pecrix Y."/>
            <person name="Staton S.E."/>
            <person name="Sallet E."/>
            <person name="Lelandais-Briere C."/>
            <person name="Moreau S."/>
            <person name="Carrere S."/>
            <person name="Blein T."/>
            <person name="Jardinaud M.F."/>
            <person name="Latrasse D."/>
            <person name="Zouine M."/>
            <person name="Zahm M."/>
            <person name="Kreplak J."/>
            <person name="Mayjonade B."/>
            <person name="Satge C."/>
            <person name="Perez M."/>
            <person name="Cauet S."/>
            <person name="Marande W."/>
            <person name="Chantry-Darmon C."/>
            <person name="Lopez-Roques C."/>
            <person name="Bouchez O."/>
            <person name="Berard A."/>
            <person name="Debelle F."/>
            <person name="Munos S."/>
            <person name="Bendahmane A."/>
            <person name="Berges H."/>
            <person name="Niebel A."/>
            <person name="Buitink J."/>
            <person name="Frugier F."/>
            <person name="Benhamed M."/>
            <person name="Crespi M."/>
            <person name="Gouzy J."/>
            <person name="Gamas P."/>
        </authorList>
    </citation>
    <scope>NUCLEOTIDE SEQUENCE [LARGE SCALE GENOMIC DNA]</scope>
    <source>
        <strain evidence="5">cv. Jemalong A17</strain>
    </source>
</reference>
<protein>
    <submittedName>
        <fullName evidence="1 3">Uncharacterized protein</fullName>
    </submittedName>
</protein>
<evidence type="ECO:0000313" key="5">
    <source>
        <dbReference type="Proteomes" id="UP000265566"/>
    </source>
</evidence>
<reference evidence="3" key="3">
    <citation type="submission" date="2015-04" db="UniProtKB">
        <authorList>
            <consortium name="EnsemblPlants"/>
        </authorList>
    </citation>
    <scope>IDENTIFICATION</scope>
    <source>
        <strain evidence="3">cv. Jemalong A17</strain>
    </source>
</reference>
<evidence type="ECO:0000313" key="4">
    <source>
        <dbReference type="Proteomes" id="UP000002051"/>
    </source>
</evidence>
<dbReference type="Proteomes" id="UP000002051">
    <property type="component" value="Chromosome 5"/>
</dbReference>
<organism evidence="1 4">
    <name type="scientific">Medicago truncatula</name>
    <name type="common">Barrel medic</name>
    <name type="synonym">Medicago tribuloides</name>
    <dbReference type="NCBI Taxonomy" id="3880"/>
    <lineage>
        <taxon>Eukaryota</taxon>
        <taxon>Viridiplantae</taxon>
        <taxon>Streptophyta</taxon>
        <taxon>Embryophyta</taxon>
        <taxon>Tracheophyta</taxon>
        <taxon>Spermatophyta</taxon>
        <taxon>Magnoliopsida</taxon>
        <taxon>eudicotyledons</taxon>
        <taxon>Gunneridae</taxon>
        <taxon>Pentapetalae</taxon>
        <taxon>rosids</taxon>
        <taxon>fabids</taxon>
        <taxon>Fabales</taxon>
        <taxon>Fabaceae</taxon>
        <taxon>Papilionoideae</taxon>
        <taxon>50 kb inversion clade</taxon>
        <taxon>NPAAA clade</taxon>
        <taxon>Hologalegina</taxon>
        <taxon>IRL clade</taxon>
        <taxon>Trifolieae</taxon>
        <taxon>Medicago</taxon>
    </lineage>
</organism>
<dbReference type="AlphaFoldDB" id="G7KA02"/>
<dbReference type="EnsemblPlants" id="AES97904">
    <property type="protein sequence ID" value="AES97904"/>
    <property type="gene ID" value="MTR_5g061610"/>
</dbReference>
<dbReference type="EMBL" id="PSQE01000005">
    <property type="protein sequence ID" value="RHN56043.1"/>
    <property type="molecule type" value="Genomic_DNA"/>
</dbReference>
<name>G7KA02_MEDTR</name>
<dbReference type="PaxDb" id="3880-AES97904"/>